<sequence>MSTAGGRPSNTVSLPLKRPSLGNLDDQKSRTPVGTVNTFEDVAPTGSISARPHRTARHRVGSSLMRRTTTTWSLPAVTFVLVVPLTLLTIAQPAVSLGLLLAAISVIGFLRAPWLTVPVTVVLAYTAFPKVIPRSIQLGAMSGYLYEITLLLALVFVLARRPPRRSTDVAGSIVLGLTTVFLVFGVATGNPTNPAINDARGLIIVGIATIVSGRVFGYPEAMKTVRVLKWSLWFSATMVVLGQFGVELHGASEDAGLSFAGAGERALSGAERFLTSATHASLATVCISLALVITHRARLRTVAPWLIPGLIVVFFSFSRNSILAVGVAVIYAIVASRLFRSAMTALVALVFGGVAAGVMYGFAIASSSEGPLGWLAVQINAYVARVVDGISPAVISVDTSAQYRNRESELLLSSWMQSPIQGHGMGEAYRVPVGSPDSFTATSGIYYGHNFYLWLGVKAGIVGLAVILLVFLVPLMRRMTDAPTPVVGASAALAGLLVASYVAPFPLGVESGASMLIGILLGTVTRWPREHASQSLRSKSVRPLPIHAS</sequence>
<dbReference type="Pfam" id="PF04932">
    <property type="entry name" value="Wzy_C"/>
    <property type="match status" value="1"/>
</dbReference>
<feature type="domain" description="O-antigen ligase-related" evidence="7">
    <location>
        <begin position="308"/>
        <end position="467"/>
    </location>
</feature>
<dbReference type="GO" id="GO:0016020">
    <property type="term" value="C:membrane"/>
    <property type="evidence" value="ECO:0007669"/>
    <property type="project" value="UniProtKB-SubCell"/>
</dbReference>
<feature type="transmembrane region" description="Helical" evidence="6">
    <location>
        <begin position="272"/>
        <end position="292"/>
    </location>
</feature>
<evidence type="ECO:0000259" key="7">
    <source>
        <dbReference type="Pfam" id="PF04932"/>
    </source>
</evidence>
<feature type="transmembrane region" description="Helical" evidence="6">
    <location>
        <begin position="299"/>
        <end position="316"/>
    </location>
</feature>
<keyword evidence="8" id="KW-0436">Ligase</keyword>
<feature type="region of interest" description="Disordered" evidence="5">
    <location>
        <begin position="1"/>
        <end position="32"/>
    </location>
</feature>
<feature type="transmembrane region" description="Helical" evidence="6">
    <location>
        <begin position="97"/>
        <end position="116"/>
    </location>
</feature>
<feature type="transmembrane region" description="Helical" evidence="6">
    <location>
        <begin position="451"/>
        <end position="473"/>
    </location>
</feature>
<feature type="transmembrane region" description="Helical" evidence="6">
    <location>
        <begin position="199"/>
        <end position="218"/>
    </location>
</feature>
<feature type="transmembrane region" description="Helical" evidence="6">
    <location>
        <begin position="136"/>
        <end position="157"/>
    </location>
</feature>
<dbReference type="GO" id="GO:0016874">
    <property type="term" value="F:ligase activity"/>
    <property type="evidence" value="ECO:0007669"/>
    <property type="project" value="UniProtKB-KW"/>
</dbReference>
<feature type="transmembrane region" description="Helical" evidence="6">
    <location>
        <begin position="72"/>
        <end position="90"/>
    </location>
</feature>
<dbReference type="KEGG" id="agf:ET445_16580"/>
<feature type="transmembrane region" description="Helical" evidence="6">
    <location>
        <begin position="230"/>
        <end position="252"/>
    </location>
</feature>
<keyword evidence="4 6" id="KW-0472">Membrane</keyword>
<evidence type="ECO:0000256" key="3">
    <source>
        <dbReference type="ARBA" id="ARBA00022989"/>
    </source>
</evidence>
<feature type="transmembrane region" description="Helical" evidence="6">
    <location>
        <begin position="346"/>
        <end position="365"/>
    </location>
</feature>
<evidence type="ECO:0000313" key="8">
    <source>
        <dbReference type="EMBL" id="QAY74711.1"/>
    </source>
</evidence>
<dbReference type="EMBL" id="CP035491">
    <property type="protein sequence ID" value="QAY74711.1"/>
    <property type="molecule type" value="Genomic_DNA"/>
</dbReference>
<feature type="transmembrane region" description="Helical" evidence="6">
    <location>
        <begin position="169"/>
        <end position="187"/>
    </location>
</feature>
<dbReference type="Proteomes" id="UP000291259">
    <property type="component" value="Chromosome"/>
</dbReference>
<keyword evidence="2 6" id="KW-0812">Transmembrane</keyword>
<evidence type="ECO:0000256" key="5">
    <source>
        <dbReference type="SAM" id="MobiDB-lite"/>
    </source>
</evidence>
<protein>
    <submittedName>
        <fullName evidence="8">O-antigen ligase domain-containing protein</fullName>
    </submittedName>
</protein>
<dbReference type="InterPro" id="IPR007016">
    <property type="entry name" value="O-antigen_ligase-rel_domated"/>
</dbReference>
<evidence type="ECO:0000256" key="6">
    <source>
        <dbReference type="SAM" id="Phobius"/>
    </source>
</evidence>
<keyword evidence="9" id="KW-1185">Reference proteome</keyword>
<keyword evidence="3 6" id="KW-1133">Transmembrane helix</keyword>
<proteinExistence type="predicted"/>
<accession>A0A4V0YHH3</accession>
<dbReference type="OrthoDB" id="5025770at2"/>
<dbReference type="AlphaFoldDB" id="A0A4V0YHH3"/>
<feature type="transmembrane region" description="Helical" evidence="6">
    <location>
        <begin position="485"/>
        <end position="503"/>
    </location>
</feature>
<evidence type="ECO:0000256" key="1">
    <source>
        <dbReference type="ARBA" id="ARBA00004141"/>
    </source>
</evidence>
<comment type="subcellular location">
    <subcellularLocation>
        <location evidence="1">Membrane</location>
        <topology evidence="1">Multi-pass membrane protein</topology>
    </subcellularLocation>
</comment>
<evidence type="ECO:0000256" key="4">
    <source>
        <dbReference type="ARBA" id="ARBA00023136"/>
    </source>
</evidence>
<feature type="transmembrane region" description="Helical" evidence="6">
    <location>
        <begin position="322"/>
        <end position="339"/>
    </location>
</feature>
<evidence type="ECO:0000256" key="2">
    <source>
        <dbReference type="ARBA" id="ARBA00022692"/>
    </source>
</evidence>
<evidence type="ECO:0000313" key="9">
    <source>
        <dbReference type="Proteomes" id="UP000291259"/>
    </source>
</evidence>
<reference evidence="8 9" key="1">
    <citation type="submission" date="2019-01" db="EMBL/GenBank/DDBJ databases">
        <title>Genome sequencing of strain FW100M-8.</title>
        <authorList>
            <person name="Heo J."/>
            <person name="Kim S.-J."/>
            <person name="Kim J.-S."/>
            <person name="Hong S.-B."/>
            <person name="Kwon S.-W."/>
        </authorList>
    </citation>
    <scope>NUCLEOTIDE SEQUENCE [LARGE SCALE GENOMIC DNA]</scope>
    <source>
        <strain evidence="8 9">FW100M-8</strain>
    </source>
</reference>
<feature type="compositionally biased region" description="Polar residues" evidence="5">
    <location>
        <begin position="1"/>
        <end position="13"/>
    </location>
</feature>
<organism evidence="8 9">
    <name type="scientific">Agromyces protaetiae</name>
    <dbReference type="NCBI Taxonomy" id="2509455"/>
    <lineage>
        <taxon>Bacteria</taxon>
        <taxon>Bacillati</taxon>
        <taxon>Actinomycetota</taxon>
        <taxon>Actinomycetes</taxon>
        <taxon>Micrococcales</taxon>
        <taxon>Microbacteriaceae</taxon>
        <taxon>Agromyces</taxon>
    </lineage>
</organism>
<gene>
    <name evidence="8" type="ORF">ET445_16580</name>
</gene>
<name>A0A4V0YHH3_9MICO</name>